<dbReference type="GO" id="GO:0005096">
    <property type="term" value="F:GTPase activator activity"/>
    <property type="evidence" value="ECO:0007669"/>
    <property type="project" value="TreeGrafter"/>
</dbReference>
<keyword evidence="4" id="KW-1185">Reference proteome</keyword>
<proteinExistence type="predicted"/>
<dbReference type="Proteomes" id="UP000507470">
    <property type="component" value="Unassembled WGS sequence"/>
</dbReference>
<dbReference type="Pfam" id="PF00620">
    <property type="entry name" value="RhoGAP"/>
    <property type="match status" value="1"/>
</dbReference>
<feature type="compositionally biased region" description="Low complexity" evidence="1">
    <location>
        <begin position="737"/>
        <end position="756"/>
    </location>
</feature>
<dbReference type="PANTHER" id="PTHR23179:SF27">
    <property type="entry name" value="RHO GTPASE ACTIVATING PROTEIN AT 71E, ISOFORM D"/>
    <property type="match status" value="1"/>
</dbReference>
<dbReference type="Gene3D" id="1.10.555.10">
    <property type="entry name" value="Rho GTPase activation protein"/>
    <property type="match status" value="1"/>
</dbReference>
<name>A0A6J8AGE1_MYTCO</name>
<dbReference type="SUPFAM" id="SSF48350">
    <property type="entry name" value="GTPase activation domain, GAP"/>
    <property type="match status" value="1"/>
</dbReference>
<dbReference type="OrthoDB" id="9994905at2759"/>
<dbReference type="PANTHER" id="PTHR23179">
    <property type="entry name" value="T-CELL ACTIVATION RHO GTPASE ACTIVATING PROTEIN-RELATED"/>
    <property type="match status" value="1"/>
</dbReference>
<feature type="region of interest" description="Disordered" evidence="1">
    <location>
        <begin position="680"/>
        <end position="756"/>
    </location>
</feature>
<feature type="domain" description="Rho-GAP" evidence="2">
    <location>
        <begin position="349"/>
        <end position="530"/>
    </location>
</feature>
<organism evidence="3 4">
    <name type="scientific">Mytilus coruscus</name>
    <name type="common">Sea mussel</name>
    <dbReference type="NCBI Taxonomy" id="42192"/>
    <lineage>
        <taxon>Eukaryota</taxon>
        <taxon>Metazoa</taxon>
        <taxon>Spiralia</taxon>
        <taxon>Lophotrochozoa</taxon>
        <taxon>Mollusca</taxon>
        <taxon>Bivalvia</taxon>
        <taxon>Autobranchia</taxon>
        <taxon>Pteriomorphia</taxon>
        <taxon>Mytilida</taxon>
        <taxon>Mytiloidea</taxon>
        <taxon>Mytilidae</taxon>
        <taxon>Mytilinae</taxon>
        <taxon>Mytilus</taxon>
    </lineage>
</organism>
<feature type="compositionally biased region" description="Polar residues" evidence="1">
    <location>
        <begin position="713"/>
        <end position="724"/>
    </location>
</feature>
<dbReference type="GO" id="GO:0007165">
    <property type="term" value="P:signal transduction"/>
    <property type="evidence" value="ECO:0007669"/>
    <property type="project" value="InterPro"/>
</dbReference>
<gene>
    <name evidence="3" type="ORF">MCOR_7353</name>
</gene>
<evidence type="ECO:0000259" key="2">
    <source>
        <dbReference type="PROSITE" id="PS50238"/>
    </source>
</evidence>
<feature type="compositionally biased region" description="Polar residues" evidence="1">
    <location>
        <begin position="687"/>
        <end position="705"/>
    </location>
</feature>
<accession>A0A6J8AGE1</accession>
<evidence type="ECO:0000256" key="1">
    <source>
        <dbReference type="SAM" id="MobiDB-lite"/>
    </source>
</evidence>
<evidence type="ECO:0000313" key="3">
    <source>
        <dbReference type="EMBL" id="CAC5367456.1"/>
    </source>
</evidence>
<dbReference type="AlphaFoldDB" id="A0A6J8AGE1"/>
<dbReference type="EMBL" id="CACVKT020001361">
    <property type="protein sequence ID" value="CAC5367456.1"/>
    <property type="molecule type" value="Genomic_DNA"/>
</dbReference>
<dbReference type="InterPro" id="IPR000198">
    <property type="entry name" value="RhoGAP_dom"/>
</dbReference>
<reference evidence="3 4" key="1">
    <citation type="submission" date="2020-06" db="EMBL/GenBank/DDBJ databases">
        <authorList>
            <person name="Li R."/>
            <person name="Bekaert M."/>
        </authorList>
    </citation>
    <scope>NUCLEOTIDE SEQUENCE [LARGE SCALE GENOMIC DNA]</scope>
    <source>
        <strain evidence="4">wild</strain>
    </source>
</reference>
<protein>
    <submittedName>
        <fullName evidence="3">ARHGAP20</fullName>
    </submittedName>
</protein>
<sequence>MEFISDFKIVSMSKISNDITYIPDSLPDHSLLYCDFKLSVDLRSNLQHALISNTRIKYNFGSVPNDFLLNEEIQVKLIETILKIENYIEISNDVQNAYDEFQDLVKCERNNKLPTCNNAAGRDKRRKMCYILYWNENFSAQWKRVCKSEKKWLLFTGPNCTKRKLKEEYCIERKTFDRLNRKFKRQFQHQEQQKLEDKLNETNQHDFWNDSDLDESTFNTEVDVSPLNEPISREEVLQAVLRAKLRKAAGIDDIPAEVLKNDTAVNLLFQIISGCFNIGRVPTQWTNGLMNPILKQGTGDERQPLNYRGITLISVPCKIYCNILNHRLSTWLEKNNVLCDEKNGLKFGVPLHIALKNGYIPVSLVELLVYIAHEGMFTADLFRRPGNPSDTRRIVKRLSEGKPVIFQNYNLYTLASVVKKFLLRLPGGIFGPEGEETLLHVLAIGHKMEQYEAVHKFLSSLNQSHQHLISLLYGIWFTMINNCDINFMTVEALSRSVAGSMFHTCATNPARVEKASRIMQLLIENFGVAGMFGQKNIEYFAEITRTEMHIREKFKCQFVYSPPEDPFATISDDGFNEMSRMHSQREHVHEQDDDVKMSDSGSPEMVRYIALDGIKSMARLHAVSTISAPEVSLVPSPGLINKRPKSLEDNLNETAELQPRPSISRFNSVKRKQLERLRHRSDWFLGPNSSTTLEQSQPQQQTSVGNEHKVLQPKSSGNSVTKASSEGAGLDLHSDNDSVFSESSRSESPASEPVRSQAVRIIRDIIHSDTIEDVQMSETREIINEDMAVGDSEICYFVVEHKYGDTT</sequence>
<evidence type="ECO:0000313" key="4">
    <source>
        <dbReference type="Proteomes" id="UP000507470"/>
    </source>
</evidence>
<dbReference type="SMART" id="SM00324">
    <property type="entry name" value="RhoGAP"/>
    <property type="match status" value="1"/>
</dbReference>
<dbReference type="PROSITE" id="PS50238">
    <property type="entry name" value="RHOGAP"/>
    <property type="match status" value="1"/>
</dbReference>
<dbReference type="InterPro" id="IPR008936">
    <property type="entry name" value="Rho_GTPase_activation_prot"/>
</dbReference>